<keyword evidence="2" id="KW-1185">Reference proteome</keyword>
<dbReference type="Proteomes" id="UP000499080">
    <property type="component" value="Unassembled WGS sequence"/>
</dbReference>
<comment type="caution">
    <text evidence="1">The sequence shown here is derived from an EMBL/GenBank/DDBJ whole genome shotgun (WGS) entry which is preliminary data.</text>
</comment>
<evidence type="ECO:0000313" key="2">
    <source>
        <dbReference type="Proteomes" id="UP000499080"/>
    </source>
</evidence>
<reference evidence="1 2" key="1">
    <citation type="journal article" date="2019" name="Sci. Rep.">
        <title>Orb-weaving spider Araneus ventricosus genome elucidates the spidroin gene catalogue.</title>
        <authorList>
            <person name="Kono N."/>
            <person name="Nakamura H."/>
            <person name="Ohtoshi R."/>
            <person name="Moran D.A.P."/>
            <person name="Shinohara A."/>
            <person name="Yoshida Y."/>
            <person name="Fujiwara M."/>
            <person name="Mori M."/>
            <person name="Tomita M."/>
            <person name="Arakawa K."/>
        </authorList>
    </citation>
    <scope>NUCLEOTIDE SEQUENCE [LARGE SCALE GENOMIC DNA]</scope>
</reference>
<name>A0A4Y2GTC0_ARAVE</name>
<protein>
    <submittedName>
        <fullName evidence="1">Uncharacterized protein</fullName>
    </submittedName>
</protein>
<dbReference type="AlphaFoldDB" id="A0A4Y2GTC0"/>
<evidence type="ECO:0000313" key="1">
    <source>
        <dbReference type="EMBL" id="GBM56387.1"/>
    </source>
</evidence>
<accession>A0A4Y2GTC0</accession>
<gene>
    <name evidence="1" type="ORF">AVEN_132861_1</name>
</gene>
<organism evidence="1 2">
    <name type="scientific">Araneus ventricosus</name>
    <name type="common">Orbweaver spider</name>
    <name type="synonym">Epeira ventricosa</name>
    <dbReference type="NCBI Taxonomy" id="182803"/>
    <lineage>
        <taxon>Eukaryota</taxon>
        <taxon>Metazoa</taxon>
        <taxon>Ecdysozoa</taxon>
        <taxon>Arthropoda</taxon>
        <taxon>Chelicerata</taxon>
        <taxon>Arachnida</taxon>
        <taxon>Araneae</taxon>
        <taxon>Araneomorphae</taxon>
        <taxon>Entelegynae</taxon>
        <taxon>Araneoidea</taxon>
        <taxon>Araneidae</taxon>
        <taxon>Araneus</taxon>
    </lineage>
</organism>
<dbReference type="EMBL" id="BGPR01001543">
    <property type="protein sequence ID" value="GBM56387.1"/>
    <property type="molecule type" value="Genomic_DNA"/>
</dbReference>
<dbReference type="OrthoDB" id="10571887at2759"/>
<proteinExistence type="predicted"/>
<sequence length="120" mass="13700">MRVFRRFFQIQSLAFPIADDRVHCSWLCCVFPETVLYGGRVHVQCLDNLHGRGAFRTRRMTSFQCRNSSFQASPLSLVLLANEFRSPAILHMGEQAAIIYLQCSGFERLCQISVPLVAVF</sequence>